<evidence type="ECO:0000313" key="3">
    <source>
        <dbReference type="EMBL" id="VAV98740.1"/>
    </source>
</evidence>
<dbReference type="EMBL" id="UOEH01000260">
    <property type="protein sequence ID" value="VAV98740.1"/>
    <property type="molecule type" value="Genomic_DNA"/>
</dbReference>
<accession>A0A3B0RYT0</accession>
<dbReference type="SUPFAM" id="SSF53720">
    <property type="entry name" value="ALDH-like"/>
    <property type="match status" value="1"/>
</dbReference>
<evidence type="ECO:0000256" key="1">
    <source>
        <dbReference type="ARBA" id="ARBA00023002"/>
    </source>
</evidence>
<dbReference type="InterPro" id="IPR016162">
    <property type="entry name" value="Ald_DH_N"/>
</dbReference>
<dbReference type="InterPro" id="IPR016163">
    <property type="entry name" value="Ald_DH_C"/>
</dbReference>
<protein>
    <submittedName>
        <fullName evidence="3">Aldehyde dehydrogenase in Methylamine utilization cluster</fullName>
    </submittedName>
</protein>
<dbReference type="PROSITE" id="PS00070">
    <property type="entry name" value="ALDEHYDE_DEHYDR_CYS"/>
    <property type="match status" value="1"/>
</dbReference>
<reference evidence="3" key="1">
    <citation type="submission" date="2018-06" db="EMBL/GenBank/DDBJ databases">
        <authorList>
            <person name="Zhirakovskaya E."/>
        </authorList>
    </citation>
    <scope>NUCLEOTIDE SEQUENCE</scope>
</reference>
<keyword evidence="1" id="KW-0560">Oxidoreductase</keyword>
<dbReference type="InterPro" id="IPR015590">
    <property type="entry name" value="Aldehyde_DH_dom"/>
</dbReference>
<dbReference type="PANTHER" id="PTHR11699">
    <property type="entry name" value="ALDEHYDE DEHYDROGENASE-RELATED"/>
    <property type="match status" value="1"/>
</dbReference>
<evidence type="ECO:0000259" key="2">
    <source>
        <dbReference type="Pfam" id="PF00171"/>
    </source>
</evidence>
<dbReference type="Gene3D" id="3.40.605.10">
    <property type="entry name" value="Aldehyde Dehydrogenase, Chain A, domain 1"/>
    <property type="match status" value="1"/>
</dbReference>
<organism evidence="3">
    <name type="scientific">hydrothermal vent metagenome</name>
    <dbReference type="NCBI Taxonomy" id="652676"/>
    <lineage>
        <taxon>unclassified sequences</taxon>
        <taxon>metagenomes</taxon>
        <taxon>ecological metagenomes</taxon>
    </lineage>
</organism>
<dbReference type="InterPro" id="IPR016161">
    <property type="entry name" value="Ald_DH/histidinol_DH"/>
</dbReference>
<proteinExistence type="predicted"/>
<dbReference type="Pfam" id="PF00171">
    <property type="entry name" value="Aldedh"/>
    <property type="match status" value="1"/>
</dbReference>
<dbReference type="Gene3D" id="3.40.309.10">
    <property type="entry name" value="Aldehyde Dehydrogenase, Chain A, domain 2"/>
    <property type="match status" value="1"/>
</dbReference>
<gene>
    <name evidence="3" type="ORF">MNBD_ALPHA05-1139</name>
</gene>
<name>A0A3B0RYT0_9ZZZZ</name>
<dbReference type="InterPro" id="IPR016160">
    <property type="entry name" value="Ald_DH_CS_CYS"/>
</dbReference>
<dbReference type="AlphaFoldDB" id="A0A3B0RYT0"/>
<dbReference type="GO" id="GO:0016620">
    <property type="term" value="F:oxidoreductase activity, acting on the aldehyde or oxo group of donors, NAD or NADP as acceptor"/>
    <property type="evidence" value="ECO:0007669"/>
    <property type="project" value="InterPro"/>
</dbReference>
<feature type="domain" description="Aldehyde dehydrogenase" evidence="2">
    <location>
        <begin position="1"/>
        <end position="212"/>
    </location>
</feature>
<sequence>MDDVDVPDTAKKIFDAAFLNCGQVCLAVKRAYVHEAIYDEMCTELSKLADAAVVDDGLQQGVQIGPIQNAAQYAKIQKFLDGARSAGTIAAGGIVEDRDGFFVRPTIVRDVKDGDDIVDQEQFGPILPLIKFSDVDDVIARANNSEYGLGGSVFSRDVEKATQIADRIESGTVWVNQHVNIGPHLPMAGFKQSGIGVEQSIEGLEEYTQVQLINVAKS</sequence>